<reference evidence="3 4" key="1">
    <citation type="submission" date="2020-08" db="EMBL/GenBank/DDBJ databases">
        <title>Genomic Encyclopedia of Type Strains, Phase IV (KMG-IV): sequencing the most valuable type-strain genomes for metagenomic binning, comparative biology and taxonomic classification.</title>
        <authorList>
            <person name="Goeker M."/>
        </authorList>
    </citation>
    <scope>NUCLEOTIDE SEQUENCE [LARGE SCALE GENOMIC DNA]</scope>
    <source>
        <strain evidence="3 4">DSM 102134</strain>
    </source>
</reference>
<dbReference type="Gene3D" id="3.40.250.10">
    <property type="entry name" value="Rhodanese-like domain"/>
    <property type="match status" value="1"/>
</dbReference>
<dbReference type="Pfam" id="PF00581">
    <property type="entry name" value="Rhodanese"/>
    <property type="match status" value="1"/>
</dbReference>
<keyword evidence="4" id="KW-1185">Reference proteome</keyword>
<proteinExistence type="predicted"/>
<feature type="domain" description="Rhodanese" evidence="2">
    <location>
        <begin position="63"/>
        <end position="178"/>
    </location>
</feature>
<dbReference type="InterPro" id="IPR001763">
    <property type="entry name" value="Rhodanese-like_dom"/>
</dbReference>
<dbReference type="RefSeq" id="WP_077545812.1">
    <property type="nucleotide sequence ID" value="NZ_JACHEJ010000012.1"/>
</dbReference>
<sequence>MRGSSRFFLLLAVAVALAASGGGRVFAEVMEPEGLWSGPMRSETPSTLQGAVVIDLAGLEALLPRDPLLVDVGPADKKPEGFSEDRLWLPTHRSIPKAVWLPGAGAATLEAAQEEAFFRRVEELTQGDHARQIVVFCQPRCWGSWNAGKRLVTNGYTGVHWFPGGVDSWQEKHETVVVDADEEWPVASAR</sequence>
<accession>A0A7W9Z0H2</accession>
<name>A0A7W9Z0H2_9HYPH</name>
<dbReference type="SUPFAM" id="SSF52821">
    <property type="entry name" value="Rhodanese/Cell cycle control phosphatase"/>
    <property type="match status" value="1"/>
</dbReference>
<evidence type="ECO:0000313" key="3">
    <source>
        <dbReference type="EMBL" id="MBB6181768.1"/>
    </source>
</evidence>
<dbReference type="Proteomes" id="UP000535501">
    <property type="component" value="Unassembled WGS sequence"/>
</dbReference>
<dbReference type="InterPro" id="IPR022376">
    <property type="entry name" value="PQQ_CXXCW"/>
</dbReference>
<dbReference type="PROSITE" id="PS50206">
    <property type="entry name" value="RHODANESE_3"/>
    <property type="match status" value="1"/>
</dbReference>
<feature type="signal peptide" evidence="1">
    <location>
        <begin position="1"/>
        <end position="18"/>
    </location>
</feature>
<dbReference type="AlphaFoldDB" id="A0A7W9Z0H2"/>
<dbReference type="InterPro" id="IPR036873">
    <property type="entry name" value="Rhodanese-like_dom_sf"/>
</dbReference>
<gene>
    <name evidence="3" type="ORF">HNQ75_003756</name>
</gene>
<dbReference type="EMBL" id="JACHEJ010000012">
    <property type="protein sequence ID" value="MBB6181768.1"/>
    <property type="molecule type" value="Genomic_DNA"/>
</dbReference>
<evidence type="ECO:0000256" key="1">
    <source>
        <dbReference type="SAM" id="SignalP"/>
    </source>
</evidence>
<dbReference type="NCBIfam" id="TIGR03865">
    <property type="entry name" value="PQQ_CXXCW"/>
    <property type="match status" value="1"/>
</dbReference>
<evidence type="ECO:0000259" key="2">
    <source>
        <dbReference type="PROSITE" id="PS50206"/>
    </source>
</evidence>
<organism evidence="3 4">
    <name type="scientific">Pseudorhizobium flavum</name>
    <dbReference type="NCBI Taxonomy" id="1335061"/>
    <lineage>
        <taxon>Bacteria</taxon>
        <taxon>Pseudomonadati</taxon>
        <taxon>Pseudomonadota</taxon>
        <taxon>Alphaproteobacteria</taxon>
        <taxon>Hyphomicrobiales</taxon>
        <taxon>Rhizobiaceae</taxon>
        <taxon>Rhizobium/Agrobacterium group</taxon>
        <taxon>Pseudorhizobium</taxon>
    </lineage>
</organism>
<protein>
    <submittedName>
        <fullName evidence="3">PQQ-dependent catabolism-associated CXXCW motif protein</fullName>
    </submittedName>
</protein>
<feature type="chain" id="PRO_5031272588" evidence="1">
    <location>
        <begin position="19"/>
        <end position="190"/>
    </location>
</feature>
<evidence type="ECO:0000313" key="4">
    <source>
        <dbReference type="Proteomes" id="UP000535501"/>
    </source>
</evidence>
<keyword evidence="1" id="KW-0732">Signal</keyword>
<dbReference type="CDD" id="cd00158">
    <property type="entry name" value="RHOD"/>
    <property type="match status" value="1"/>
</dbReference>
<comment type="caution">
    <text evidence="3">The sequence shown here is derived from an EMBL/GenBank/DDBJ whole genome shotgun (WGS) entry which is preliminary data.</text>
</comment>